<evidence type="ECO:0000256" key="4">
    <source>
        <dbReference type="ARBA" id="ARBA00022840"/>
    </source>
</evidence>
<evidence type="ECO:0000313" key="8">
    <source>
        <dbReference type="Proteomes" id="UP000679260"/>
    </source>
</evidence>
<dbReference type="RefSeq" id="WP_213467950.1">
    <property type="nucleotide sequence ID" value="NZ_AP022322.1"/>
</dbReference>
<sequence>MTEEQIAIIKDPSSIVVSASAGTGKTFVITQKIEYEIQLNRGFKKLAALTFTNKAADELNSRLKKNNEGNFIGTIHNFVLYEIINPFFKDVYDLKYEGEVSYSTTLKFLTIKDGINKLSELGQVGNYYDNKKSFIFELALSIIKNSEACQLFLKSKYYKIFIDEYQDCDVSMHNLFLYILEKLNILLIIVGDEKQSIYNWRGANPTLFKSLLTSDKLNKYRLSTNFRSDPSIQNYANLIFGYKVNSYRETESNNVLFMVVDTVNNVDLNVLDYIDNNASLAILTRKNDIVKIIGSNLNKNGIKCAIIQKSPIEYIQNKDSNIYLSIAKYIIIKNYSEYDFSRDIDLDNKYKEVSLEELKMHLKKFNKIDGKMLKKVVCSIVKLFNLAFNEELYSKLEETLNNNIFHYGFNIDQYQNVVMTIHAAKGLEYEQVILFAADFDFTSPENRELHYVASTRAKSKLIIIANNDCNSNKFWTYLNNRAEIEGVELDKIIKRVNLNL</sequence>
<dbReference type="InterPro" id="IPR014016">
    <property type="entry name" value="UvrD-like_ATP-bd"/>
</dbReference>
<evidence type="ECO:0000256" key="2">
    <source>
        <dbReference type="ARBA" id="ARBA00022801"/>
    </source>
</evidence>
<feature type="binding site" evidence="5">
    <location>
        <begin position="19"/>
        <end position="26"/>
    </location>
    <ligand>
        <name>ATP</name>
        <dbReference type="ChEBI" id="CHEBI:30616"/>
    </ligand>
</feature>
<keyword evidence="4 5" id="KW-0067">ATP-binding</keyword>
<keyword evidence="8" id="KW-1185">Reference proteome</keyword>
<dbReference type="Gene3D" id="3.40.50.300">
    <property type="entry name" value="P-loop containing nucleotide triphosphate hydrolases"/>
    <property type="match status" value="2"/>
</dbReference>
<dbReference type="SUPFAM" id="SSF52540">
    <property type="entry name" value="P-loop containing nucleoside triphosphate hydrolases"/>
    <property type="match status" value="1"/>
</dbReference>
<dbReference type="Pfam" id="PF13538">
    <property type="entry name" value="UvrD_C_2"/>
    <property type="match status" value="1"/>
</dbReference>
<protein>
    <submittedName>
        <fullName evidence="7">DNA helicase</fullName>
    </submittedName>
</protein>
<dbReference type="PANTHER" id="PTHR11070">
    <property type="entry name" value="UVRD / RECB / PCRA DNA HELICASE FAMILY MEMBER"/>
    <property type="match status" value="1"/>
</dbReference>
<dbReference type="InterPro" id="IPR000212">
    <property type="entry name" value="DNA_helicase_UvrD/REP"/>
</dbReference>
<reference evidence="7 8" key="1">
    <citation type="submission" date="2020-01" db="EMBL/GenBank/DDBJ databases">
        <title>Veillonella burapaensis sp. nov., anaerobic, Gram-stain-negative coccus isolated from saliva of a Thai child.</title>
        <authorList>
            <person name="Mashima I."/>
            <person name="Theodorea C."/>
            <person name="Nakazawa F."/>
            <person name="Thaweboon B."/>
            <person name="Thaweboon S."/>
            <person name="Tamai R."/>
            <person name="Kiyoura Y."/>
        </authorList>
    </citation>
    <scope>NUCLEOTIDE SEQUENCE [LARGE SCALE GENOMIC DNA]</scope>
    <source>
        <strain evidence="7 8">S12025-13</strain>
    </source>
</reference>
<dbReference type="InterPro" id="IPR027785">
    <property type="entry name" value="UvrD-like_helicase_C"/>
</dbReference>
<dbReference type="InterPro" id="IPR027417">
    <property type="entry name" value="P-loop_NTPase"/>
</dbReference>
<evidence type="ECO:0000256" key="1">
    <source>
        <dbReference type="ARBA" id="ARBA00022741"/>
    </source>
</evidence>
<dbReference type="GO" id="GO:0004386">
    <property type="term" value="F:helicase activity"/>
    <property type="evidence" value="ECO:0007669"/>
    <property type="project" value="UniProtKB-KW"/>
</dbReference>
<dbReference type="PANTHER" id="PTHR11070:SF2">
    <property type="entry name" value="ATP-DEPENDENT DNA HELICASE SRS2"/>
    <property type="match status" value="1"/>
</dbReference>
<evidence type="ECO:0000259" key="6">
    <source>
        <dbReference type="PROSITE" id="PS51198"/>
    </source>
</evidence>
<dbReference type="Proteomes" id="UP000679260">
    <property type="component" value="Chromosome"/>
</dbReference>
<accession>A0ABM7HH49</accession>
<proteinExistence type="predicted"/>
<dbReference type="Pfam" id="PF13245">
    <property type="entry name" value="AAA_19"/>
    <property type="match status" value="1"/>
</dbReference>
<gene>
    <name evidence="7" type="ORF">VEIS1202513_09190</name>
</gene>
<evidence type="ECO:0000256" key="3">
    <source>
        <dbReference type="ARBA" id="ARBA00022806"/>
    </source>
</evidence>
<organism evidence="7 8">
    <name type="scientific">Veillonella orientalis</name>
    <dbReference type="NCBI Taxonomy" id="2682455"/>
    <lineage>
        <taxon>Bacteria</taxon>
        <taxon>Bacillati</taxon>
        <taxon>Bacillota</taxon>
        <taxon>Negativicutes</taxon>
        <taxon>Veillonellales</taxon>
        <taxon>Veillonellaceae</taxon>
        <taxon>Veillonella</taxon>
    </lineage>
</organism>
<name>A0ABM7HH49_9FIRM</name>
<keyword evidence="2 5" id="KW-0378">Hydrolase</keyword>
<keyword evidence="3 5" id="KW-0347">Helicase</keyword>
<dbReference type="EMBL" id="AP022322">
    <property type="protein sequence ID" value="BBU36398.1"/>
    <property type="molecule type" value="Genomic_DNA"/>
</dbReference>
<evidence type="ECO:0000256" key="5">
    <source>
        <dbReference type="PROSITE-ProRule" id="PRU00560"/>
    </source>
</evidence>
<evidence type="ECO:0000313" key="7">
    <source>
        <dbReference type="EMBL" id="BBU36398.1"/>
    </source>
</evidence>
<feature type="domain" description="UvrD-like helicase ATP-binding" evidence="6">
    <location>
        <begin position="1"/>
        <end position="229"/>
    </location>
</feature>
<dbReference type="PROSITE" id="PS51198">
    <property type="entry name" value="UVRD_HELICASE_ATP_BIND"/>
    <property type="match status" value="1"/>
</dbReference>
<keyword evidence="1 5" id="KW-0547">Nucleotide-binding</keyword>